<gene>
    <name evidence="3" type="ORF">SeMB42_g06036</name>
</gene>
<dbReference type="GO" id="GO:0034237">
    <property type="term" value="F:protein kinase A regulatory subunit binding"/>
    <property type="evidence" value="ECO:0007669"/>
    <property type="project" value="TreeGrafter"/>
</dbReference>
<dbReference type="VEuPathDB" id="FungiDB:SeMB42_g06036"/>
<dbReference type="SUPFAM" id="SSF55144">
    <property type="entry name" value="LigT-like"/>
    <property type="match status" value="1"/>
</dbReference>
<dbReference type="GO" id="GO:0005829">
    <property type="term" value="C:cytosol"/>
    <property type="evidence" value="ECO:0007669"/>
    <property type="project" value="TreeGrafter"/>
</dbReference>
<evidence type="ECO:0000313" key="4">
    <source>
        <dbReference type="Proteomes" id="UP000317494"/>
    </source>
</evidence>
<dbReference type="EMBL" id="QEAN01000316">
    <property type="protein sequence ID" value="TPX40379.1"/>
    <property type="molecule type" value="Genomic_DNA"/>
</dbReference>
<accession>A0A507CL43</accession>
<protein>
    <recommendedName>
        <fullName evidence="2">A-kinase anchor protein 7-like phosphoesterase domain-containing protein</fullName>
    </recommendedName>
</protein>
<dbReference type="Gene3D" id="3.90.1140.10">
    <property type="entry name" value="Cyclic phosphodiesterase"/>
    <property type="match status" value="1"/>
</dbReference>
<evidence type="ECO:0000256" key="1">
    <source>
        <dbReference type="SAM" id="MobiDB-lite"/>
    </source>
</evidence>
<feature type="region of interest" description="Disordered" evidence="1">
    <location>
        <begin position="46"/>
        <end position="70"/>
    </location>
</feature>
<dbReference type="AlphaFoldDB" id="A0A507CL43"/>
<dbReference type="InterPro" id="IPR052641">
    <property type="entry name" value="AKAP7_isoform_gamma"/>
</dbReference>
<sequence>MNRLHHFVSTLLLFPTRRRPSNLAVPQDLDLNVVVNQIYSRMTSSSSLATGGLSPAASAPHSTSHKPASPTHFLSIRISNPSIHSLLESQFYAPATNWRDGRISKHLCPLTKFHITLFVFRKSNDGEHEPGLAIQCLKSCEALVARHFRMGPPVLSLSGLECFDGGKVIYAGLQETEDVKKLRDFRNEAYEIFKRAECLVTQDKELWTPHATLAKVRGKSAKQLKEFWSEATASTKQRQWGSHTCDKVELSCMHKTGDDGYYLPLSSLSLTPAPIVSNTIYSVCI</sequence>
<comment type="caution">
    <text evidence="3">The sequence shown here is derived from an EMBL/GenBank/DDBJ whole genome shotgun (WGS) entry which is preliminary data.</text>
</comment>
<dbReference type="Proteomes" id="UP000317494">
    <property type="component" value="Unassembled WGS sequence"/>
</dbReference>
<name>A0A507CL43_9FUNG</name>
<dbReference type="PANTHER" id="PTHR15934">
    <property type="entry name" value="RNA 2',3'-CYCLIC PHOSPHODIESTERASE"/>
    <property type="match status" value="1"/>
</dbReference>
<dbReference type="STRING" id="286115.A0A507CL43"/>
<organism evidence="3 4">
    <name type="scientific">Synchytrium endobioticum</name>
    <dbReference type="NCBI Taxonomy" id="286115"/>
    <lineage>
        <taxon>Eukaryota</taxon>
        <taxon>Fungi</taxon>
        <taxon>Fungi incertae sedis</taxon>
        <taxon>Chytridiomycota</taxon>
        <taxon>Chytridiomycota incertae sedis</taxon>
        <taxon>Chytridiomycetes</taxon>
        <taxon>Synchytriales</taxon>
        <taxon>Synchytriaceae</taxon>
        <taxon>Synchytrium</taxon>
    </lineage>
</organism>
<dbReference type="PANTHER" id="PTHR15934:SF2">
    <property type="entry name" value="A-KINASE ANCHOR PROTEIN 7-LIKE PHOSPHOESTERASE DOMAIN-CONTAINING PROTEIN"/>
    <property type="match status" value="1"/>
</dbReference>
<keyword evidence="4" id="KW-1185">Reference proteome</keyword>
<dbReference type="InterPro" id="IPR009097">
    <property type="entry name" value="Cyclic_Pdiesterase"/>
</dbReference>
<feature type="domain" description="A-kinase anchor protein 7-like phosphoesterase" evidence="2">
    <location>
        <begin position="70"/>
        <end position="270"/>
    </location>
</feature>
<reference evidence="3 4" key="1">
    <citation type="journal article" date="2019" name="Sci. Rep.">
        <title>Comparative genomics of chytrid fungi reveal insights into the obligate biotrophic and pathogenic lifestyle of Synchytrium endobioticum.</title>
        <authorList>
            <person name="van de Vossenberg B.T.L.H."/>
            <person name="Warris S."/>
            <person name="Nguyen H.D.T."/>
            <person name="van Gent-Pelzer M.P.E."/>
            <person name="Joly D.L."/>
            <person name="van de Geest H.C."/>
            <person name="Bonants P.J.M."/>
            <person name="Smith D.S."/>
            <person name="Levesque C.A."/>
            <person name="van der Lee T.A.J."/>
        </authorList>
    </citation>
    <scope>NUCLEOTIDE SEQUENCE [LARGE SCALE GENOMIC DNA]</scope>
    <source>
        <strain evidence="3 4">MB42</strain>
    </source>
</reference>
<dbReference type="InterPro" id="IPR019510">
    <property type="entry name" value="AKAP7-like_phosphoesterase"/>
</dbReference>
<proteinExistence type="predicted"/>
<dbReference type="Pfam" id="PF10469">
    <property type="entry name" value="AKAP7_NLS"/>
    <property type="match status" value="1"/>
</dbReference>
<evidence type="ECO:0000313" key="3">
    <source>
        <dbReference type="EMBL" id="TPX40379.1"/>
    </source>
</evidence>
<evidence type="ECO:0000259" key="2">
    <source>
        <dbReference type="Pfam" id="PF10469"/>
    </source>
</evidence>
<dbReference type="GO" id="GO:0010738">
    <property type="term" value="P:regulation of protein kinase A signaling"/>
    <property type="evidence" value="ECO:0007669"/>
    <property type="project" value="TreeGrafter"/>
</dbReference>